<dbReference type="Pfam" id="PF08031">
    <property type="entry name" value="BBE"/>
    <property type="match status" value="1"/>
</dbReference>
<dbReference type="InterPro" id="IPR050432">
    <property type="entry name" value="FAD-linked_Oxidoreductases_BP"/>
</dbReference>
<dbReference type="InterPro" id="IPR012951">
    <property type="entry name" value="BBE"/>
</dbReference>
<comment type="similarity">
    <text evidence="1">Belongs to the oxygen-dependent FAD-linked oxidoreductase family.</text>
</comment>
<organism evidence="5 6">
    <name type="scientific">Colletotrichum chlorophyti</name>
    <dbReference type="NCBI Taxonomy" id="708187"/>
    <lineage>
        <taxon>Eukaryota</taxon>
        <taxon>Fungi</taxon>
        <taxon>Dikarya</taxon>
        <taxon>Ascomycota</taxon>
        <taxon>Pezizomycotina</taxon>
        <taxon>Sordariomycetes</taxon>
        <taxon>Hypocreomycetidae</taxon>
        <taxon>Glomerellales</taxon>
        <taxon>Glomerellaceae</taxon>
        <taxon>Colletotrichum</taxon>
    </lineage>
</organism>
<dbReference type="OrthoDB" id="9983560at2759"/>
<dbReference type="GO" id="GO:0071949">
    <property type="term" value="F:FAD binding"/>
    <property type="evidence" value="ECO:0007669"/>
    <property type="project" value="InterPro"/>
</dbReference>
<dbReference type="InterPro" id="IPR016166">
    <property type="entry name" value="FAD-bd_PCMH"/>
</dbReference>
<protein>
    <submittedName>
        <fullName evidence="5">Putative FAD-linked oxidoreductase-like protein 12</fullName>
    </submittedName>
</protein>
<dbReference type="AlphaFoldDB" id="A0A1Q8RLT2"/>
<dbReference type="PANTHER" id="PTHR13878">
    <property type="entry name" value="GULONOLACTONE OXIDASE"/>
    <property type="match status" value="1"/>
</dbReference>
<keyword evidence="3" id="KW-0732">Signal</keyword>
<feature type="signal peptide" evidence="3">
    <location>
        <begin position="1"/>
        <end position="17"/>
    </location>
</feature>
<accession>A0A1Q8RLT2</accession>
<dbReference type="PROSITE" id="PS51387">
    <property type="entry name" value="FAD_PCMH"/>
    <property type="match status" value="1"/>
</dbReference>
<keyword evidence="2" id="KW-0560">Oxidoreductase</keyword>
<evidence type="ECO:0000313" key="5">
    <source>
        <dbReference type="EMBL" id="OLN85290.1"/>
    </source>
</evidence>
<keyword evidence="6" id="KW-1185">Reference proteome</keyword>
<evidence type="ECO:0000259" key="4">
    <source>
        <dbReference type="PROSITE" id="PS51387"/>
    </source>
</evidence>
<sequence length="580" mass="61567">MVALLKVFALAPTVVSALSIGQVRPDRYFGRNLFQGNDSCRCFPGDACWPTAAEWDAFNQTVGGRLIATVPIGAVCHDSAFGAYDEAKCTELRNNWAEAGTHIQTSSSVMAAFFANQSCDPFVDRSDRCVVGSYVQYAVKATGADDYAKTIKFAQDKNIRFVIRNTGHDYLGKSSGAGALALWTHHLKDINVLDYKSAGYMGKALKLGAGVQVGEAQGVAHAQGLVVVGGNSPTVGIAGGYTQGGGHGPLVSKYGLAADQVLEWEVVTSGGQKVVATPTQYSDLYWALSGGGGGTYAAVLSVTVKAFPDTFVSSANLTFTNAGVTDDVFYGAVKTYIKTLPDIVDAGAVSIWLLTPGVFMMQPTTLPNKTKEELQALLQPTLNALDAVGIAYDFNIGQYATYLDSYNDMNPEPTVTEFNLGGRLIPRSLVADEATTDNLLEALRSIGQAGGVISGLTINVARGANAVPNAVNPAWRDTLFSAVVGTTYSRTDFSTLVDGQAVVTETLLPKLEALTPGGGAYLNEADRNQPGFQSVFYGDNYAKLKSIKKIYDPSSTFYALTAVGSDDWEVKHDGRLCRTA</sequence>
<evidence type="ECO:0000313" key="6">
    <source>
        <dbReference type="Proteomes" id="UP000186583"/>
    </source>
</evidence>
<dbReference type="GO" id="GO:0016491">
    <property type="term" value="F:oxidoreductase activity"/>
    <property type="evidence" value="ECO:0007669"/>
    <property type="project" value="UniProtKB-KW"/>
</dbReference>
<dbReference type="Pfam" id="PF01565">
    <property type="entry name" value="FAD_binding_4"/>
    <property type="match status" value="1"/>
</dbReference>
<dbReference type="Gene3D" id="3.30.465.10">
    <property type="match status" value="2"/>
</dbReference>
<evidence type="ECO:0000256" key="3">
    <source>
        <dbReference type="SAM" id="SignalP"/>
    </source>
</evidence>
<dbReference type="SUPFAM" id="SSF56176">
    <property type="entry name" value="FAD-binding/transporter-associated domain-like"/>
    <property type="match status" value="1"/>
</dbReference>
<dbReference type="EMBL" id="MPGH01000181">
    <property type="protein sequence ID" value="OLN85290.1"/>
    <property type="molecule type" value="Genomic_DNA"/>
</dbReference>
<proteinExistence type="inferred from homology"/>
<reference evidence="5 6" key="1">
    <citation type="submission" date="2016-11" db="EMBL/GenBank/DDBJ databases">
        <title>Draft Genome Assembly of Colletotrichum chlorophyti a pathogen of herbaceous plants.</title>
        <authorList>
            <person name="Gan P."/>
            <person name="Narusaka M."/>
            <person name="Tsushima A."/>
            <person name="Narusaka Y."/>
            <person name="Takano Y."/>
            <person name="Shirasu K."/>
        </authorList>
    </citation>
    <scope>NUCLEOTIDE SEQUENCE [LARGE SCALE GENOMIC DNA]</scope>
    <source>
        <strain evidence="5 6">NTL11</strain>
    </source>
</reference>
<gene>
    <name evidence="5" type="ORF">CCHL11_04331</name>
</gene>
<dbReference type="PANTHER" id="PTHR13878:SF91">
    <property type="entry name" value="FAD BINDING DOMAIN PROTEIN (AFU_ORTHOLOGUE AFUA_6G12070)-RELATED"/>
    <property type="match status" value="1"/>
</dbReference>
<dbReference type="InterPro" id="IPR006094">
    <property type="entry name" value="Oxid_FAD_bind_N"/>
</dbReference>
<dbReference type="Proteomes" id="UP000186583">
    <property type="component" value="Unassembled WGS sequence"/>
</dbReference>
<evidence type="ECO:0000256" key="2">
    <source>
        <dbReference type="ARBA" id="ARBA00023002"/>
    </source>
</evidence>
<feature type="chain" id="PRO_5013045083" evidence="3">
    <location>
        <begin position="18"/>
        <end position="580"/>
    </location>
</feature>
<dbReference type="STRING" id="708187.A0A1Q8RLT2"/>
<dbReference type="InterPro" id="IPR036318">
    <property type="entry name" value="FAD-bd_PCMH-like_sf"/>
</dbReference>
<evidence type="ECO:0000256" key="1">
    <source>
        <dbReference type="ARBA" id="ARBA00005466"/>
    </source>
</evidence>
<feature type="domain" description="FAD-binding PCMH-type" evidence="4">
    <location>
        <begin position="130"/>
        <end position="309"/>
    </location>
</feature>
<comment type="caution">
    <text evidence="5">The sequence shown here is derived from an EMBL/GenBank/DDBJ whole genome shotgun (WGS) entry which is preliminary data.</text>
</comment>
<name>A0A1Q8RLT2_9PEZI</name>
<dbReference type="InterPro" id="IPR016169">
    <property type="entry name" value="FAD-bd_PCMH_sub2"/>
</dbReference>